<keyword evidence="1" id="KW-0732">Signal</keyword>
<evidence type="ECO:0000313" key="3">
    <source>
        <dbReference type="Proteomes" id="UP000189733"/>
    </source>
</evidence>
<feature type="signal peptide" evidence="1">
    <location>
        <begin position="1"/>
        <end position="20"/>
    </location>
</feature>
<evidence type="ECO:0000256" key="1">
    <source>
        <dbReference type="SAM" id="SignalP"/>
    </source>
</evidence>
<sequence>MVKRFVGLLLLCVLVSACHMKPLTTDVYENRFVVNNDEFIIQKDFVKSAIVETRTDYGIEKTYIYRNEKLKSWLLIVLGYADCRNTFWGEGETFRFMNRKYCLYGYELDWFTDTKFHVVWDRTGHFDPNALKDIPVDIVYYTKVLNPKKGIHVVIISEEDKSLKNRRQSHIDEAERCLRYVEQEED</sequence>
<proteinExistence type="predicted"/>
<evidence type="ECO:0000313" key="2">
    <source>
        <dbReference type="EMBL" id="SKA66916.1"/>
    </source>
</evidence>
<accession>A0A1T4VPN6</accession>
<protein>
    <recommendedName>
        <fullName evidence="4">Lipoprotein</fullName>
    </recommendedName>
</protein>
<keyword evidence="3" id="KW-1185">Reference proteome</keyword>
<dbReference type="Proteomes" id="UP000189733">
    <property type="component" value="Unassembled WGS sequence"/>
</dbReference>
<evidence type="ECO:0008006" key="4">
    <source>
        <dbReference type="Google" id="ProtNLM"/>
    </source>
</evidence>
<reference evidence="2 3" key="1">
    <citation type="submission" date="2017-02" db="EMBL/GenBank/DDBJ databases">
        <authorList>
            <person name="Peterson S.W."/>
        </authorList>
    </citation>
    <scope>NUCLEOTIDE SEQUENCE [LARGE SCALE GENOMIC DNA]</scope>
    <source>
        <strain evidence="2 3">DSM 18034</strain>
    </source>
</reference>
<dbReference type="AlphaFoldDB" id="A0A1T4VPN6"/>
<dbReference type="STRING" id="1121442.SAMN02745702_00714"/>
<feature type="chain" id="PRO_5012368825" description="Lipoprotein" evidence="1">
    <location>
        <begin position="21"/>
        <end position="186"/>
    </location>
</feature>
<name>A0A1T4VPN6_9BACT</name>
<organism evidence="2 3">
    <name type="scientific">Desulfobaculum bizertense DSM 18034</name>
    <dbReference type="NCBI Taxonomy" id="1121442"/>
    <lineage>
        <taxon>Bacteria</taxon>
        <taxon>Pseudomonadati</taxon>
        <taxon>Thermodesulfobacteriota</taxon>
        <taxon>Desulfovibrionia</taxon>
        <taxon>Desulfovibrionales</taxon>
        <taxon>Desulfovibrionaceae</taxon>
        <taxon>Desulfobaculum</taxon>
    </lineage>
</organism>
<gene>
    <name evidence="2" type="ORF">SAMN02745702_00714</name>
</gene>
<dbReference type="RefSeq" id="WP_078684025.1">
    <property type="nucleotide sequence ID" value="NZ_FUYA01000002.1"/>
</dbReference>
<dbReference type="EMBL" id="FUYA01000002">
    <property type="protein sequence ID" value="SKA66916.1"/>
    <property type="molecule type" value="Genomic_DNA"/>
</dbReference>
<dbReference type="PROSITE" id="PS51257">
    <property type="entry name" value="PROKAR_LIPOPROTEIN"/>
    <property type="match status" value="1"/>
</dbReference>